<dbReference type="AlphaFoldDB" id="A0A7J7IYL5"/>
<dbReference type="Proteomes" id="UP000593567">
    <property type="component" value="Unassembled WGS sequence"/>
</dbReference>
<dbReference type="GO" id="GO:0003723">
    <property type="term" value="F:RNA binding"/>
    <property type="evidence" value="ECO:0007669"/>
    <property type="project" value="UniProtKB-UniRule"/>
</dbReference>
<accession>A0A7J7IYL5</accession>
<dbReference type="SUPFAM" id="SSF54928">
    <property type="entry name" value="RNA-binding domain, RBD"/>
    <property type="match status" value="1"/>
</dbReference>
<dbReference type="Gene3D" id="3.30.70.330">
    <property type="match status" value="1"/>
</dbReference>
<dbReference type="OrthoDB" id="2588702at2759"/>
<keyword evidence="1" id="KW-0677">Repeat</keyword>
<keyword evidence="2 3" id="KW-0694">RNA-binding</keyword>
<dbReference type="InterPro" id="IPR000504">
    <property type="entry name" value="RRM_dom"/>
</dbReference>
<dbReference type="PROSITE" id="PS50102">
    <property type="entry name" value="RRM"/>
    <property type="match status" value="1"/>
</dbReference>
<evidence type="ECO:0000313" key="6">
    <source>
        <dbReference type="EMBL" id="KAF6018905.1"/>
    </source>
</evidence>
<evidence type="ECO:0000256" key="2">
    <source>
        <dbReference type="ARBA" id="ARBA00022884"/>
    </source>
</evidence>
<name>A0A7J7IYL5_BUGNE</name>
<evidence type="ECO:0000256" key="1">
    <source>
        <dbReference type="ARBA" id="ARBA00022737"/>
    </source>
</evidence>
<proteinExistence type="predicted"/>
<dbReference type="InterPro" id="IPR012677">
    <property type="entry name" value="Nucleotide-bd_a/b_plait_sf"/>
</dbReference>
<dbReference type="SMART" id="SM00360">
    <property type="entry name" value="RRM"/>
    <property type="match status" value="1"/>
</dbReference>
<evidence type="ECO:0000256" key="3">
    <source>
        <dbReference type="PROSITE-ProRule" id="PRU00176"/>
    </source>
</evidence>
<dbReference type="PANTHER" id="PTHR13976">
    <property type="entry name" value="HETEROGENEOUS NUCLEAR RIBONUCLEOPROTEIN-RELATED"/>
    <property type="match status" value="1"/>
</dbReference>
<reference evidence="6" key="1">
    <citation type="submission" date="2020-06" db="EMBL/GenBank/DDBJ databases">
        <title>Draft genome of Bugula neritina, a colonial animal packing powerful symbionts and potential medicines.</title>
        <authorList>
            <person name="Rayko M."/>
        </authorList>
    </citation>
    <scope>NUCLEOTIDE SEQUENCE [LARGE SCALE GENOMIC DNA]</scope>
    <source>
        <strain evidence="6">Kwan_BN1</strain>
    </source>
</reference>
<comment type="caution">
    <text evidence="6">The sequence shown here is derived from an EMBL/GenBank/DDBJ whole genome shotgun (WGS) entry which is preliminary data.</text>
</comment>
<evidence type="ECO:0000256" key="4">
    <source>
        <dbReference type="SAM" id="MobiDB-lite"/>
    </source>
</evidence>
<keyword evidence="7" id="KW-1185">Reference proteome</keyword>
<evidence type="ECO:0000313" key="7">
    <source>
        <dbReference type="Proteomes" id="UP000593567"/>
    </source>
</evidence>
<dbReference type="EMBL" id="VXIV02003269">
    <property type="protein sequence ID" value="KAF6018905.1"/>
    <property type="molecule type" value="Genomic_DNA"/>
</dbReference>
<feature type="region of interest" description="Disordered" evidence="4">
    <location>
        <begin position="88"/>
        <end position="181"/>
    </location>
</feature>
<gene>
    <name evidence="6" type="ORF">EB796_022790</name>
</gene>
<dbReference type="InterPro" id="IPR035979">
    <property type="entry name" value="RBD_domain_sf"/>
</dbReference>
<feature type="domain" description="RRM" evidence="5">
    <location>
        <begin position="5"/>
        <end position="78"/>
    </location>
</feature>
<evidence type="ECO:0000259" key="5">
    <source>
        <dbReference type="PROSITE" id="PS50102"/>
    </source>
</evidence>
<protein>
    <recommendedName>
        <fullName evidence="5">RRM domain-containing protein</fullName>
    </recommendedName>
</protein>
<dbReference type="InterPro" id="IPR050666">
    <property type="entry name" value="ESRP"/>
</dbReference>
<feature type="compositionally biased region" description="Basic and acidic residues" evidence="4">
    <location>
        <begin position="125"/>
        <end position="144"/>
    </location>
</feature>
<sequence>MPGELVVRLRNLSWSASATDIRGFFRGLDIPNGGVKIIGGDDGDCFVLFTTEADAHNALRKDGMYLNDQRIRLDPSNEDEMQYIIAIAKGETPKPPVYDQPDVFQSRKRPGSPSERHQPPYKFTGRPDNHRDPNEKDSWQDHRNSHWNSGVKESNYMRPMEESSNLPSQDRSYHNRYDDRK</sequence>
<organism evidence="6 7">
    <name type="scientific">Bugula neritina</name>
    <name type="common">Brown bryozoan</name>
    <name type="synonym">Sertularia neritina</name>
    <dbReference type="NCBI Taxonomy" id="10212"/>
    <lineage>
        <taxon>Eukaryota</taxon>
        <taxon>Metazoa</taxon>
        <taxon>Spiralia</taxon>
        <taxon>Lophotrochozoa</taxon>
        <taxon>Bryozoa</taxon>
        <taxon>Gymnolaemata</taxon>
        <taxon>Cheilostomatida</taxon>
        <taxon>Flustrina</taxon>
        <taxon>Buguloidea</taxon>
        <taxon>Bugulidae</taxon>
        <taxon>Bugula</taxon>
    </lineage>
</organism>
<feature type="compositionally biased region" description="Basic and acidic residues" evidence="4">
    <location>
        <begin position="171"/>
        <end position="181"/>
    </location>
</feature>